<sequence length="328" mass="36680">MAEEKQKALIELLRGHKVYLQTHNFPDPDAISSAFGLKRYLEYYGITSTICYVGSIDRFNTRKMMDTFGIEIYSYDDIPDMQAEDYIVHVDCQKPNANTTDLLGNEVACVDHHPVFVKTEDYKFEDIRIVGACASIVASYFQTSGVPMDEDVATALAYGIKMDTADFVRGTTAFDMDMMAYLFDYISTEKLNSMYNSTIEFQDLKAYGAAIEHIEVFDYVGFTYIPFECPNSLVAIISDFILSLDVVDVAVVYSINSDGIKFSVRSERADVDAGKLIYQALDGIGSGGGHAAMAGGFVSHEALNKIGRDYDRKLKELFMKTIRKNRGV</sequence>
<organism evidence="3 4">
    <name type="scientific">Coprococcus hominis</name>
    <name type="common">ex Arizal et al. 2022</name>
    <dbReference type="NCBI Taxonomy" id="2881262"/>
    <lineage>
        <taxon>Bacteria</taxon>
        <taxon>Bacillati</taxon>
        <taxon>Bacillota</taxon>
        <taxon>Clostridia</taxon>
        <taxon>Lachnospirales</taxon>
        <taxon>Lachnospiraceae</taxon>
        <taxon>Coprococcus</taxon>
    </lineage>
</organism>
<name>A0ABS8FJS6_9FIRM</name>
<reference evidence="3 4" key="1">
    <citation type="submission" date="2021-10" db="EMBL/GenBank/DDBJ databases">
        <title>Anaerobic single-cell dispensing facilitates the cultivation of human gut bacteria.</title>
        <authorList>
            <person name="Afrizal A."/>
        </authorList>
    </citation>
    <scope>NUCLEOTIDE SEQUENCE [LARGE SCALE GENOMIC DNA]</scope>
    <source>
        <strain evidence="3 4">CLA-AA-H212</strain>
    </source>
</reference>
<evidence type="ECO:0000313" key="4">
    <source>
        <dbReference type="Proteomes" id="UP001198495"/>
    </source>
</evidence>
<proteinExistence type="predicted"/>
<dbReference type="InterPro" id="IPR038763">
    <property type="entry name" value="DHH_sf"/>
</dbReference>
<dbReference type="SUPFAM" id="SSF64182">
    <property type="entry name" value="DHH phosphoesterases"/>
    <property type="match status" value="1"/>
</dbReference>
<evidence type="ECO:0000259" key="2">
    <source>
        <dbReference type="Pfam" id="PF02272"/>
    </source>
</evidence>
<feature type="domain" description="DHHA1" evidence="2">
    <location>
        <begin position="225"/>
        <end position="314"/>
    </location>
</feature>
<dbReference type="EMBL" id="JAJEQT010000001">
    <property type="protein sequence ID" value="MCC2217465.1"/>
    <property type="molecule type" value="Genomic_DNA"/>
</dbReference>
<accession>A0ABS8FJS6</accession>
<dbReference type="Proteomes" id="UP001198495">
    <property type="component" value="Unassembled WGS sequence"/>
</dbReference>
<evidence type="ECO:0000313" key="3">
    <source>
        <dbReference type="EMBL" id="MCC2217465.1"/>
    </source>
</evidence>
<feature type="domain" description="DDH" evidence="1">
    <location>
        <begin position="17"/>
        <end position="160"/>
    </location>
</feature>
<dbReference type="PANTHER" id="PTHR47618:SF1">
    <property type="entry name" value="BIFUNCTIONAL OLIGORIBONUCLEASE AND PAP PHOSPHATASE NRNA"/>
    <property type="match status" value="1"/>
</dbReference>
<comment type="caution">
    <text evidence="3">The sequence shown here is derived from an EMBL/GenBank/DDBJ whole genome shotgun (WGS) entry which is preliminary data.</text>
</comment>
<dbReference type="Pfam" id="PF02272">
    <property type="entry name" value="DHHA1"/>
    <property type="match status" value="1"/>
</dbReference>
<keyword evidence="4" id="KW-1185">Reference proteome</keyword>
<gene>
    <name evidence="3" type="ORF">LKD28_00245</name>
</gene>
<dbReference type="Gene3D" id="3.90.1640.10">
    <property type="entry name" value="inorganic pyrophosphatase (n-terminal core)"/>
    <property type="match status" value="1"/>
</dbReference>
<dbReference type="InterPro" id="IPR003156">
    <property type="entry name" value="DHHA1_dom"/>
</dbReference>
<dbReference type="PANTHER" id="PTHR47618">
    <property type="entry name" value="BIFUNCTIONAL OLIGORIBONUCLEASE AND PAP PHOSPHATASE NRNA"/>
    <property type="match status" value="1"/>
</dbReference>
<dbReference type="InterPro" id="IPR001667">
    <property type="entry name" value="DDH_dom"/>
</dbReference>
<dbReference type="Pfam" id="PF01368">
    <property type="entry name" value="DHH"/>
    <property type="match status" value="1"/>
</dbReference>
<protein>
    <submittedName>
        <fullName evidence="3">DHH family phosphoesterase</fullName>
    </submittedName>
</protein>
<evidence type="ECO:0000259" key="1">
    <source>
        <dbReference type="Pfam" id="PF01368"/>
    </source>
</evidence>
<dbReference type="Gene3D" id="3.10.310.30">
    <property type="match status" value="1"/>
</dbReference>
<dbReference type="RefSeq" id="WP_021984461.1">
    <property type="nucleotide sequence ID" value="NZ_JAJEQT010000001.1"/>
</dbReference>
<dbReference type="InterPro" id="IPR051319">
    <property type="entry name" value="Oligoribo/pAp-PDE_c-di-AMP_PDE"/>
</dbReference>